<proteinExistence type="predicted"/>
<keyword evidence="3" id="KW-1185">Reference proteome</keyword>
<dbReference type="Proteomes" id="UP000180280">
    <property type="component" value="Unassembled WGS sequence"/>
</dbReference>
<evidence type="ECO:0000256" key="1">
    <source>
        <dbReference type="SAM" id="MobiDB-lite"/>
    </source>
</evidence>
<dbReference type="EMBL" id="MKCT01000068">
    <property type="protein sequence ID" value="OHX17330.1"/>
    <property type="molecule type" value="Genomic_DNA"/>
</dbReference>
<gene>
    <name evidence="2" type="ORF">BI344_20905</name>
</gene>
<accession>A0ABX3C8X7</accession>
<comment type="caution">
    <text evidence="2">The sequence shown here is derived from an EMBL/GenBank/DDBJ whole genome shotgun (WGS) entry which is preliminary data.</text>
</comment>
<protein>
    <submittedName>
        <fullName evidence="2">Uncharacterized protein</fullName>
    </submittedName>
</protein>
<evidence type="ECO:0000313" key="3">
    <source>
        <dbReference type="Proteomes" id="UP000180280"/>
    </source>
</evidence>
<organism evidence="2 3">
    <name type="scientific">Chromobacterium sphagni</name>
    <dbReference type="NCBI Taxonomy" id="1903179"/>
    <lineage>
        <taxon>Bacteria</taxon>
        <taxon>Pseudomonadati</taxon>
        <taxon>Pseudomonadota</taxon>
        <taxon>Betaproteobacteria</taxon>
        <taxon>Neisseriales</taxon>
        <taxon>Chromobacteriaceae</taxon>
        <taxon>Chromobacterium</taxon>
    </lineage>
</organism>
<feature type="region of interest" description="Disordered" evidence="1">
    <location>
        <begin position="1"/>
        <end position="32"/>
    </location>
</feature>
<name>A0ABX3C8X7_9NEIS</name>
<sequence>MGVPARQAVLPRGGGGREMLEDGGPSGAAYDEKAVKTGKINDDKTSVQPAALARRYRIYPWGSPCG</sequence>
<reference evidence="2 3" key="1">
    <citation type="submission" date="2016-09" db="EMBL/GenBank/DDBJ databases">
        <title>Chromobacterium muskegensis sp. nov., an insecticidal bacterium isolated from Sphagnum bogs.</title>
        <authorList>
            <person name="Sparks M.E."/>
            <person name="Blackburn M.B."/>
            <person name="Gundersen-Rindal D.E."/>
            <person name="Mitchell A."/>
            <person name="Farrar R."/>
            <person name="Kuhar D."/>
        </authorList>
    </citation>
    <scope>NUCLEOTIDE SEQUENCE [LARGE SCALE GENOMIC DNA]</scope>
    <source>
        <strain evidence="2 3">14B-1</strain>
    </source>
</reference>
<evidence type="ECO:0000313" key="2">
    <source>
        <dbReference type="EMBL" id="OHX17330.1"/>
    </source>
</evidence>